<dbReference type="NCBIfam" id="NF007141">
    <property type="entry name" value="PRK09585.1-5"/>
    <property type="match status" value="1"/>
</dbReference>
<comment type="caution">
    <text evidence="3">The sequence shown here is derived from an EMBL/GenBank/DDBJ whole genome shotgun (WGS) entry which is preliminary data.</text>
</comment>
<dbReference type="SUPFAM" id="SSF53067">
    <property type="entry name" value="Actin-like ATPase domain"/>
    <property type="match status" value="1"/>
</dbReference>
<dbReference type="Pfam" id="PF03702">
    <property type="entry name" value="AnmK"/>
    <property type="match status" value="1"/>
</dbReference>
<dbReference type="PANTHER" id="PTHR30605">
    <property type="entry name" value="ANHYDRO-N-ACETYLMURAMIC ACID KINASE"/>
    <property type="match status" value="1"/>
</dbReference>
<evidence type="ECO:0000313" key="4">
    <source>
        <dbReference type="Proteomes" id="UP000659172"/>
    </source>
</evidence>
<proteinExistence type="inferred from homology"/>
<evidence type="ECO:0000313" key="3">
    <source>
        <dbReference type="EMBL" id="NVP55812.1"/>
    </source>
</evidence>
<dbReference type="Gene3D" id="3.30.420.40">
    <property type="match status" value="2"/>
</dbReference>
<dbReference type="GO" id="GO:0016301">
    <property type="term" value="F:kinase activity"/>
    <property type="evidence" value="ECO:0007669"/>
    <property type="project" value="UniProtKB-KW"/>
</dbReference>
<comment type="function">
    <text evidence="2">Catalyzes the specific phosphorylation of 1,6-anhydro-N-acetylmuramic acid (anhMurNAc) with the simultaneous cleavage of the 1,6-anhydro ring, generating MurNAc-6-P. Is required for the utilization of anhMurNAc either imported from the medium or derived from its own cell wall murein, and thus plays a role in cell wall recycling.</text>
</comment>
<keyword evidence="2" id="KW-0067">ATP-binding</keyword>
<evidence type="ECO:0000256" key="1">
    <source>
        <dbReference type="ARBA" id="ARBA00023277"/>
    </source>
</evidence>
<name>A0ABX2QDH3_9HYPH</name>
<dbReference type="Proteomes" id="UP000659172">
    <property type="component" value="Unassembled WGS sequence"/>
</dbReference>
<comment type="pathway">
    <text evidence="2">Amino-sugar metabolism; 1,6-anhydro-N-acetylmuramate degradation.</text>
</comment>
<comment type="catalytic activity">
    <reaction evidence="2">
        <text>1,6-anhydro-N-acetyl-beta-muramate + ATP + H2O = N-acetyl-D-muramate 6-phosphate + ADP + H(+)</text>
        <dbReference type="Rhea" id="RHEA:24952"/>
        <dbReference type="ChEBI" id="CHEBI:15377"/>
        <dbReference type="ChEBI" id="CHEBI:15378"/>
        <dbReference type="ChEBI" id="CHEBI:30616"/>
        <dbReference type="ChEBI" id="CHEBI:58690"/>
        <dbReference type="ChEBI" id="CHEBI:58722"/>
        <dbReference type="ChEBI" id="CHEBI:456216"/>
        <dbReference type="EC" id="2.7.1.170"/>
    </reaction>
</comment>
<dbReference type="InterPro" id="IPR005338">
    <property type="entry name" value="Anhydro_N_Ac-Mur_kinase"/>
</dbReference>
<evidence type="ECO:0000256" key="2">
    <source>
        <dbReference type="HAMAP-Rule" id="MF_01270"/>
    </source>
</evidence>
<comment type="pathway">
    <text evidence="2">Cell wall biogenesis; peptidoglycan recycling.</text>
</comment>
<comment type="similarity">
    <text evidence="2">Belongs to the anhydro-N-acetylmuramic acid kinase family.</text>
</comment>
<keyword evidence="1 2" id="KW-0119">Carbohydrate metabolism</keyword>
<feature type="binding site" evidence="2">
    <location>
        <begin position="13"/>
        <end position="20"/>
    </location>
    <ligand>
        <name>ATP</name>
        <dbReference type="ChEBI" id="CHEBI:30616"/>
    </ligand>
</feature>
<keyword evidence="2" id="KW-0547">Nucleotide-binding</keyword>
<keyword evidence="4" id="KW-1185">Reference proteome</keyword>
<dbReference type="HAMAP" id="MF_01270">
    <property type="entry name" value="AnhMurNAc_kinase"/>
    <property type="match status" value="1"/>
</dbReference>
<reference evidence="3 4" key="1">
    <citation type="submission" date="2020-06" db="EMBL/GenBank/DDBJ databases">
        <title>Rhizobium sp.nov. isolated from the tomato plant.</title>
        <authorList>
            <person name="Thin K.K."/>
            <person name="Zhang X."/>
            <person name="He S."/>
        </authorList>
    </citation>
    <scope>NUCLEOTIDE SEQUENCE [LARGE SCALE GENOMIC DNA]</scope>
    <source>
        <strain evidence="3 4">DBTS2</strain>
    </source>
</reference>
<dbReference type="EC" id="2.7.1.170" evidence="2"/>
<gene>
    <name evidence="2" type="primary">anmK</name>
    <name evidence="3" type="ORF">HV823_11170</name>
</gene>
<dbReference type="EMBL" id="JABXYK010000006">
    <property type="protein sequence ID" value="NVP55812.1"/>
    <property type="molecule type" value="Genomic_DNA"/>
</dbReference>
<keyword evidence="2 3" id="KW-0808">Transferase</keyword>
<accession>A0ABX2QDH3</accession>
<protein>
    <recommendedName>
        <fullName evidence="2">Anhydro-N-acetylmuramic acid kinase</fullName>
        <ecNumber evidence="2">2.7.1.170</ecNumber>
    </recommendedName>
    <alternativeName>
        <fullName evidence="2">AnhMurNAc kinase</fullName>
    </alternativeName>
</protein>
<dbReference type="RefSeq" id="WP_176949805.1">
    <property type="nucleotide sequence ID" value="NZ_JABXYK010000006.1"/>
</dbReference>
<sequence length="385" mass="40701">MEKIRTAIGLMSGTSMDGIDVALLRTDGADVVERGPAKGFAYDAAFRRSLQAALETAKAIARRDERPGDLAALERELTLRHAEVVAAFLSENGLAARDIDVVGFHGQTVLHRPERALTVQIGDGELLSRKTGIDVVYDMRANDMAHGGQGAPLIPVYHAALARNLPANCAFPVVFVNIGGISNLTYVGADGEIAAFDSGPGNTLIDQWVEAQAGIPFDQGGMIASEGRVLASLSARYLDHPFFTGRERRSLDRNDFLPPTGADASLEDGARTLAHVTAAAILKSAGHLPQMPKTYVVCGGGRLNRIIMSDLAELAAARDARVIPAEAVGLDGDSMEAEAWAYLAVRSLDGSPLTFPTTTGVKAAITGGLVTRSNRDVILGLVPRI</sequence>
<dbReference type="InterPro" id="IPR043129">
    <property type="entry name" value="ATPase_NBD"/>
</dbReference>
<keyword evidence="2 3" id="KW-0418">Kinase</keyword>
<organism evidence="3 4">
    <name type="scientific">Mycoplana rhizolycopersici</name>
    <dbReference type="NCBI Taxonomy" id="2746702"/>
    <lineage>
        <taxon>Bacteria</taxon>
        <taxon>Pseudomonadati</taxon>
        <taxon>Pseudomonadota</taxon>
        <taxon>Alphaproteobacteria</taxon>
        <taxon>Hyphomicrobiales</taxon>
        <taxon>Rhizobiaceae</taxon>
        <taxon>Mycoplana</taxon>
    </lineage>
</organism>
<dbReference type="PANTHER" id="PTHR30605:SF0">
    <property type="entry name" value="ANHYDRO-N-ACETYLMURAMIC ACID KINASE"/>
    <property type="match status" value="1"/>
</dbReference>